<organism evidence="1 2">
    <name type="scientific">Oceanobacillus limi</name>
    <dbReference type="NCBI Taxonomy" id="930131"/>
    <lineage>
        <taxon>Bacteria</taxon>
        <taxon>Bacillati</taxon>
        <taxon>Bacillota</taxon>
        <taxon>Bacilli</taxon>
        <taxon>Bacillales</taxon>
        <taxon>Bacillaceae</taxon>
        <taxon>Oceanobacillus</taxon>
    </lineage>
</organism>
<reference evidence="1 2" key="1">
    <citation type="submission" date="2016-10" db="EMBL/GenBank/DDBJ databases">
        <authorList>
            <person name="de Groot N.N."/>
        </authorList>
    </citation>
    <scope>NUCLEOTIDE SEQUENCE [LARGE SCALE GENOMIC DNA]</scope>
    <source>
        <strain evidence="1 2">IBRC-M 10780</strain>
    </source>
</reference>
<evidence type="ECO:0008006" key="3">
    <source>
        <dbReference type="Google" id="ProtNLM"/>
    </source>
</evidence>
<dbReference type="Proteomes" id="UP000198618">
    <property type="component" value="Unassembled WGS sequence"/>
</dbReference>
<dbReference type="OrthoDB" id="2351076at2"/>
<proteinExistence type="predicted"/>
<accession>A0A1H9YZW5</accession>
<dbReference type="EMBL" id="FOHE01000002">
    <property type="protein sequence ID" value="SES74705.1"/>
    <property type="molecule type" value="Genomic_DNA"/>
</dbReference>
<evidence type="ECO:0000313" key="1">
    <source>
        <dbReference type="EMBL" id="SES74705.1"/>
    </source>
</evidence>
<sequence length="593" mass="66834">MNIQQLLGNKIAKTTTDSTNNLRTGQIVQGKINKLFPNNKAQIQLGSQQFIARLEASLTIGANYHFQVNASDSLIHLKVIGDQLKNKERTDTLTLLQQLGLKGTKTNIALLQALLKEKIPFERGQLIKANQLLEGLKGDGAAKEVLKEMIRSRLPMTESVFLALHVRRNSSFSQQINSLVQHLTYDNNSNSNLQQNLLQRLSQLTEQPMDLKTGLVKQIVSEVTTNNQMLFHTLKLAGIIDSSLDYSNWRDNWEVYRTKQPESTITGSTKIAPDQLPYTLQEKTIIKGIENILNNQQLLRSSANEVLKKWEGPINQSITQNNPLSTTDLENLRNEVSQKVAPYLGRDQGMLLKSTSDSLPQLLTGLQILKNENTYRNLEQLFNKTLHSKDQILTQLKQVIGSIGLSYEHNVSGEVTEKQLNTIKSLLIQMVQQSEGNTQESSKQLLHFINGLQLQSVNETASTIQANMMIPAEKLGLVNDMELEFEGKKTEKGDIDSDYCRILFYLELANLKDTVIDMNIQKRTVAITIMNDKLGLDNGNTPLKSVLQKGLEELNYQLSTISFKPIQKKELENKKTPSYAQTNTSYQGVDYRI</sequence>
<dbReference type="RefSeq" id="WP_090866481.1">
    <property type="nucleotide sequence ID" value="NZ_FOHE01000002.1"/>
</dbReference>
<dbReference type="AlphaFoldDB" id="A0A1H9YZW5"/>
<gene>
    <name evidence="1" type="ORF">SAMN05216389_10226</name>
</gene>
<dbReference type="STRING" id="930131.SAMN05216389_10226"/>
<evidence type="ECO:0000313" key="2">
    <source>
        <dbReference type="Proteomes" id="UP000198618"/>
    </source>
</evidence>
<keyword evidence="2" id="KW-1185">Reference proteome</keyword>
<protein>
    <recommendedName>
        <fullName evidence="3">Hook-length control protein FliK</fullName>
    </recommendedName>
</protein>
<name>A0A1H9YZW5_9BACI</name>